<evidence type="ECO:0000256" key="1">
    <source>
        <dbReference type="SAM" id="MobiDB-lite"/>
    </source>
</evidence>
<feature type="transmembrane region" description="Helical" evidence="2">
    <location>
        <begin position="29"/>
        <end position="49"/>
    </location>
</feature>
<reference evidence="3" key="2">
    <citation type="submission" date="2020-09" db="EMBL/GenBank/DDBJ databases">
        <authorList>
            <person name="Sun Q."/>
            <person name="Zhou Y."/>
        </authorList>
    </citation>
    <scope>NUCLEOTIDE SEQUENCE</scope>
    <source>
        <strain evidence="3">CGMCC 4.7430</strain>
    </source>
</reference>
<evidence type="ECO:0000313" key="3">
    <source>
        <dbReference type="EMBL" id="GGP18646.1"/>
    </source>
</evidence>
<keyword evidence="4" id="KW-1185">Reference proteome</keyword>
<dbReference type="EMBL" id="BMNK01000032">
    <property type="protein sequence ID" value="GGP18646.1"/>
    <property type="molecule type" value="Genomic_DNA"/>
</dbReference>
<keyword evidence="2" id="KW-0472">Membrane</keyword>
<feature type="region of interest" description="Disordered" evidence="1">
    <location>
        <begin position="177"/>
        <end position="196"/>
    </location>
</feature>
<feature type="compositionally biased region" description="Polar residues" evidence="1">
    <location>
        <begin position="187"/>
        <end position="196"/>
    </location>
</feature>
<proteinExistence type="predicted"/>
<dbReference type="Proteomes" id="UP000660745">
    <property type="component" value="Unassembled WGS sequence"/>
</dbReference>
<comment type="caution">
    <text evidence="3">The sequence shown here is derived from an EMBL/GenBank/DDBJ whole genome shotgun (WGS) entry which is preliminary data.</text>
</comment>
<accession>A0A918AGG5</accession>
<gene>
    <name evidence="3" type="ORF">GCM10012278_91480</name>
</gene>
<name>A0A918AGG5_9ACTN</name>
<evidence type="ECO:0000313" key="4">
    <source>
        <dbReference type="Proteomes" id="UP000660745"/>
    </source>
</evidence>
<dbReference type="AlphaFoldDB" id="A0A918AGG5"/>
<protein>
    <submittedName>
        <fullName evidence="3">Uncharacterized protein</fullName>
    </submittedName>
</protein>
<keyword evidence="2" id="KW-0812">Transmembrane</keyword>
<keyword evidence="2" id="KW-1133">Transmembrane helix</keyword>
<dbReference type="RefSeq" id="WP_189145070.1">
    <property type="nucleotide sequence ID" value="NZ_BMNK01000032.1"/>
</dbReference>
<organism evidence="3 4">
    <name type="scientific">Nonomuraea glycinis</name>
    <dbReference type="NCBI Taxonomy" id="2047744"/>
    <lineage>
        <taxon>Bacteria</taxon>
        <taxon>Bacillati</taxon>
        <taxon>Actinomycetota</taxon>
        <taxon>Actinomycetes</taxon>
        <taxon>Streptosporangiales</taxon>
        <taxon>Streptosporangiaceae</taxon>
        <taxon>Nonomuraea</taxon>
    </lineage>
</organism>
<evidence type="ECO:0000256" key="2">
    <source>
        <dbReference type="SAM" id="Phobius"/>
    </source>
</evidence>
<sequence length="196" mass="21142">MSFEEQLLMDLKVEFAARDERRRRTVRRISVGAAVAGLAAAAAIAVPLMTGTESPAYAVSKKADGTVGVEIREFKDADQLERDLRAAGVRADITYLESGKQCEKNRGKSVLAPDGLVTMREGGLDIKPRLIDEDKTLVLEFSGKQDDEKEPPVTGKVFWKLATLLIPGDVGPCVVIDDPQWDDDGSDTSGQPPAGS</sequence>
<reference evidence="3" key="1">
    <citation type="journal article" date="2014" name="Int. J. Syst. Evol. Microbiol.">
        <title>Complete genome sequence of Corynebacterium casei LMG S-19264T (=DSM 44701T), isolated from a smear-ripened cheese.</title>
        <authorList>
            <consortium name="US DOE Joint Genome Institute (JGI-PGF)"/>
            <person name="Walter F."/>
            <person name="Albersmeier A."/>
            <person name="Kalinowski J."/>
            <person name="Ruckert C."/>
        </authorList>
    </citation>
    <scope>NUCLEOTIDE SEQUENCE</scope>
    <source>
        <strain evidence="3">CGMCC 4.7430</strain>
    </source>
</reference>